<reference evidence="3" key="1">
    <citation type="journal article" date="2019" name="Int. J. Syst. Evol. Microbiol.">
        <title>The Global Catalogue of Microorganisms (GCM) 10K type strain sequencing project: providing services to taxonomists for standard genome sequencing and annotation.</title>
        <authorList>
            <consortium name="The Broad Institute Genomics Platform"/>
            <consortium name="The Broad Institute Genome Sequencing Center for Infectious Disease"/>
            <person name="Wu L."/>
            <person name="Ma J."/>
        </authorList>
    </citation>
    <scope>NUCLEOTIDE SEQUENCE [LARGE SCALE GENOMIC DNA]</scope>
    <source>
        <strain evidence="3">CCUG 56401</strain>
    </source>
</reference>
<dbReference type="Gene3D" id="2.115.10.20">
    <property type="entry name" value="Glycosyl hydrolase domain, family 43"/>
    <property type="match status" value="2"/>
</dbReference>
<evidence type="ECO:0000313" key="3">
    <source>
        <dbReference type="Proteomes" id="UP001597018"/>
    </source>
</evidence>
<evidence type="ECO:0000256" key="1">
    <source>
        <dbReference type="SAM" id="SignalP"/>
    </source>
</evidence>
<dbReference type="RefSeq" id="WP_263248599.1">
    <property type="nucleotide sequence ID" value="NZ_BAABLT010000029.1"/>
</dbReference>
<accession>A0ABW3FUQ4</accession>
<comment type="caution">
    <text evidence="2">The sequence shown here is derived from an EMBL/GenBank/DDBJ whole genome shotgun (WGS) entry which is preliminary data.</text>
</comment>
<keyword evidence="3" id="KW-1185">Reference proteome</keyword>
<organism evidence="2 3">
    <name type="scientific">Saccharopolyspora rosea</name>
    <dbReference type="NCBI Taxonomy" id="524884"/>
    <lineage>
        <taxon>Bacteria</taxon>
        <taxon>Bacillati</taxon>
        <taxon>Actinomycetota</taxon>
        <taxon>Actinomycetes</taxon>
        <taxon>Pseudonocardiales</taxon>
        <taxon>Pseudonocardiaceae</taxon>
        <taxon>Saccharopolyspora</taxon>
    </lineage>
</organism>
<protein>
    <submittedName>
        <fullName evidence="2">Beta-xylosidase</fullName>
    </submittedName>
</protein>
<name>A0ABW3FUQ4_9PSEU</name>
<evidence type="ECO:0000313" key="2">
    <source>
        <dbReference type="EMBL" id="MFD0921513.1"/>
    </source>
</evidence>
<sequence>MDNGIPSRRRLRATAVVLAVLLAGCTDAVPERHASTVSPVTAPPVPVALTTTGFRQSSGVVVSGGPSAPYDYGPTVLAEGGRYRVWWCSQLPGAGPAGDDVLHAESDRPDGPFPDGVAVFSGRPGGFDGMHTCDPSVLRVGGRYYLYYTGAAGDHAHGNAIGVASSADGINWQRAGGGSAARGASREAGGPIVTASHEVERANDYGAGQPSALYLDGWFYLMFTDTTASGAGWNGAGQFVLRARDPEFTDDVQALTAEGFRPADRSRRSRSVVDAFSADWMWVPALDAFAIAHQTAEGTTITFWDRDFTRHPYRPVVVPGPWQEGPGLVRGPEGRAPVSTSDPCGTVPIDVLRATVLNPAPTGIRHFGIDVSGAAGCARADQALAVLDGFGVPSPTRTVDVVRGGVKVRVERRSVAERIVPVVLDRRVSAVDGVPVAGTIRAQAPALRAPNGDLGLLDDRGRLWMVGPAAVAANESPVTDVSQRDWDARAVAGDLRP</sequence>
<proteinExistence type="predicted"/>
<dbReference type="InterPro" id="IPR023296">
    <property type="entry name" value="Glyco_hydro_beta-prop_sf"/>
</dbReference>
<feature type="chain" id="PRO_5045379044" evidence="1">
    <location>
        <begin position="29"/>
        <end position="497"/>
    </location>
</feature>
<dbReference type="SUPFAM" id="SSF75005">
    <property type="entry name" value="Arabinanase/levansucrase/invertase"/>
    <property type="match status" value="1"/>
</dbReference>
<dbReference type="EMBL" id="JBHTIW010000013">
    <property type="protein sequence ID" value="MFD0921513.1"/>
    <property type="molecule type" value="Genomic_DNA"/>
</dbReference>
<dbReference type="Proteomes" id="UP001597018">
    <property type="component" value="Unassembled WGS sequence"/>
</dbReference>
<feature type="signal peptide" evidence="1">
    <location>
        <begin position="1"/>
        <end position="28"/>
    </location>
</feature>
<gene>
    <name evidence="2" type="ORF">ACFQ16_17355</name>
</gene>
<keyword evidence="1" id="KW-0732">Signal</keyword>